<evidence type="ECO:0000313" key="11">
    <source>
        <dbReference type="Proteomes" id="UP000515158"/>
    </source>
</evidence>
<keyword evidence="3" id="KW-1003">Cell membrane</keyword>
<protein>
    <submittedName>
        <fullName evidence="12">Uncharacterized protein LOC117641128 isoform X1</fullName>
    </submittedName>
</protein>
<keyword evidence="4 9" id="KW-0812">Transmembrane</keyword>
<proteinExistence type="inferred from homology"/>
<organism evidence="12">
    <name type="scientific">Thrips palmi</name>
    <name type="common">Melon thrips</name>
    <dbReference type="NCBI Taxonomy" id="161013"/>
    <lineage>
        <taxon>Eukaryota</taxon>
        <taxon>Metazoa</taxon>
        <taxon>Ecdysozoa</taxon>
        <taxon>Arthropoda</taxon>
        <taxon>Hexapoda</taxon>
        <taxon>Insecta</taxon>
        <taxon>Pterygota</taxon>
        <taxon>Neoptera</taxon>
        <taxon>Paraneoptera</taxon>
        <taxon>Thysanoptera</taxon>
        <taxon>Terebrantia</taxon>
        <taxon>Thripoidea</taxon>
        <taxon>Thripidae</taxon>
        <taxon>Thrips</taxon>
    </lineage>
</organism>
<evidence type="ECO:0000256" key="1">
    <source>
        <dbReference type="ARBA" id="ARBA00004651"/>
    </source>
</evidence>
<dbReference type="GO" id="GO:0015276">
    <property type="term" value="F:ligand-gated monoatomic ion channel activity"/>
    <property type="evidence" value="ECO:0007669"/>
    <property type="project" value="InterPro"/>
</dbReference>
<accession>A0A6P8ZIS9</accession>
<evidence type="ECO:0000256" key="4">
    <source>
        <dbReference type="ARBA" id="ARBA00022692"/>
    </source>
</evidence>
<dbReference type="KEGG" id="tpal:117641128"/>
<dbReference type="InterPro" id="IPR001320">
    <property type="entry name" value="Iontro_rcpt_C"/>
</dbReference>
<dbReference type="Proteomes" id="UP000515158">
    <property type="component" value="Unplaced"/>
</dbReference>
<dbReference type="PANTHER" id="PTHR42643:SF24">
    <property type="entry name" value="IONOTROPIC RECEPTOR 60A"/>
    <property type="match status" value="1"/>
</dbReference>
<feature type="transmembrane region" description="Helical" evidence="9">
    <location>
        <begin position="359"/>
        <end position="383"/>
    </location>
</feature>
<evidence type="ECO:0000313" key="12">
    <source>
        <dbReference type="RefSeq" id="XP_034234134.1"/>
    </source>
</evidence>
<dbReference type="OrthoDB" id="8185396at2759"/>
<feature type="domain" description="Ionotropic glutamate receptor C-terminal" evidence="10">
    <location>
        <begin position="99"/>
        <end position="247"/>
    </location>
</feature>
<keyword evidence="11" id="KW-1185">Reference proteome</keyword>
<comment type="similarity">
    <text evidence="2">Belongs to the glutamate-gated ion channel (TC 1.A.10.1) family.</text>
</comment>
<dbReference type="PANTHER" id="PTHR42643">
    <property type="entry name" value="IONOTROPIC RECEPTOR 20A-RELATED"/>
    <property type="match status" value="1"/>
</dbReference>
<evidence type="ECO:0000256" key="3">
    <source>
        <dbReference type="ARBA" id="ARBA00022475"/>
    </source>
</evidence>
<evidence type="ECO:0000256" key="8">
    <source>
        <dbReference type="ARBA" id="ARBA00023180"/>
    </source>
</evidence>
<evidence type="ECO:0000256" key="5">
    <source>
        <dbReference type="ARBA" id="ARBA00022989"/>
    </source>
</evidence>
<dbReference type="RefSeq" id="XP_034234134.1">
    <property type="nucleotide sequence ID" value="XM_034378243.1"/>
</dbReference>
<sequence>MSHGRGTAVNLTGYLGDLWSIFEKTLNFRSVYMRASGNTARFMLHSEVADVYLSATVVTTEEDDQFYHTQPVVTHWYHLFVRKGAPQVSADSYIRALSPSMWAMTLAAVLLLCVVLRAMVWLRTAVGMGSGMEPANTSLGHCFLAVLGCICTQGWQESPSCLSIRLIVVTTLLFGYLLCNSYSAVLISYLASGHSTAPFSGLDDVAKKGTHVLCVRNESYAYLTLKRSGKWASVLNKGVCRDASQSERVADALCDTPAVALEIPSVMAASLEARPDCRGRVQRVRERMQRGTASVLLRPGFPYTRALDYMITRCRATGVLDRLEKTYLDGLTIRSSSGQDFDDTSVTAIVQVSLEHVRWVLATYACFLCVPLLLLAAECVVHWRARARAARARRGRRRAAVAAKAVAAGRVAARWYHD</sequence>
<dbReference type="GO" id="GO:0050906">
    <property type="term" value="P:detection of stimulus involved in sensory perception"/>
    <property type="evidence" value="ECO:0007669"/>
    <property type="project" value="UniProtKB-ARBA"/>
</dbReference>
<reference evidence="12" key="1">
    <citation type="submission" date="2025-08" db="UniProtKB">
        <authorList>
            <consortium name="RefSeq"/>
        </authorList>
    </citation>
    <scope>IDENTIFICATION</scope>
    <source>
        <tissue evidence="12">Total insect</tissue>
    </source>
</reference>
<name>A0A6P8ZIS9_THRPL</name>
<dbReference type="Pfam" id="PF00060">
    <property type="entry name" value="Lig_chan"/>
    <property type="match status" value="1"/>
</dbReference>
<dbReference type="Gene3D" id="1.10.287.70">
    <property type="match status" value="1"/>
</dbReference>
<dbReference type="SUPFAM" id="SSF53850">
    <property type="entry name" value="Periplasmic binding protein-like II"/>
    <property type="match status" value="1"/>
</dbReference>
<comment type="subcellular location">
    <subcellularLocation>
        <location evidence="1">Cell membrane</location>
        <topology evidence="1">Multi-pass membrane protein</topology>
    </subcellularLocation>
</comment>
<gene>
    <name evidence="12" type="primary">LOC117641128</name>
</gene>
<evidence type="ECO:0000256" key="6">
    <source>
        <dbReference type="ARBA" id="ARBA00023136"/>
    </source>
</evidence>
<dbReference type="InParanoid" id="A0A6P8ZIS9"/>
<keyword evidence="8" id="KW-0325">Glycoprotein</keyword>
<feature type="transmembrane region" description="Helical" evidence="9">
    <location>
        <begin position="101"/>
        <end position="122"/>
    </location>
</feature>
<dbReference type="AlphaFoldDB" id="A0A6P8ZIS9"/>
<keyword evidence="6 9" id="KW-0472">Membrane</keyword>
<dbReference type="GO" id="GO:0005886">
    <property type="term" value="C:plasma membrane"/>
    <property type="evidence" value="ECO:0007669"/>
    <property type="project" value="UniProtKB-SubCell"/>
</dbReference>
<evidence type="ECO:0000256" key="2">
    <source>
        <dbReference type="ARBA" id="ARBA00008685"/>
    </source>
</evidence>
<dbReference type="InterPro" id="IPR052192">
    <property type="entry name" value="Insect_Ionotropic_Sensory_Rcpt"/>
</dbReference>
<keyword evidence="7" id="KW-0675">Receptor</keyword>
<evidence type="ECO:0000256" key="9">
    <source>
        <dbReference type="SAM" id="Phobius"/>
    </source>
</evidence>
<dbReference type="GeneID" id="117641128"/>
<evidence type="ECO:0000259" key="10">
    <source>
        <dbReference type="Pfam" id="PF00060"/>
    </source>
</evidence>
<evidence type="ECO:0000256" key="7">
    <source>
        <dbReference type="ARBA" id="ARBA00023170"/>
    </source>
</evidence>
<keyword evidence="5 9" id="KW-1133">Transmembrane helix</keyword>